<dbReference type="GO" id="GO:0005886">
    <property type="term" value="C:plasma membrane"/>
    <property type="evidence" value="ECO:0007669"/>
    <property type="project" value="UniProtKB-SubCell"/>
</dbReference>
<keyword evidence="8" id="KW-1185">Reference proteome</keyword>
<feature type="transmembrane region" description="Helical" evidence="6">
    <location>
        <begin position="43"/>
        <end position="62"/>
    </location>
</feature>
<feature type="transmembrane region" description="Helical" evidence="6">
    <location>
        <begin position="153"/>
        <end position="170"/>
    </location>
</feature>
<dbReference type="HOGENOM" id="CLU_007946_15_2_7"/>
<keyword evidence="3 6" id="KW-0812">Transmembrane</keyword>
<gene>
    <name evidence="7" type="ORF">DND132_0753</name>
</gene>
<dbReference type="Gene3D" id="1.20.1740.10">
    <property type="entry name" value="Amino acid/polyamine transporter I"/>
    <property type="match status" value="1"/>
</dbReference>
<keyword evidence="2" id="KW-1003">Cell membrane</keyword>
<protein>
    <submittedName>
        <fullName evidence="7">Amino acid permease-associated region</fullName>
    </submittedName>
</protein>
<name>F0JH29_9BACT</name>
<sequence length="439" mass="45922">MVSKDDKMGLWGAVSIGVGGMVGGGIFAVLGLSVELAKGGTPVAFAVAGLVALITASSYARLSVRYAGPGGTVVFLDRIFGNSMHVGALNVLLWFSYVVMLALYAHAFGSYGAVFFPKGGGWPVLHGLISLAIVVPAVLNLASAKVVGKAETYVVVIKISILLFFLAVGIRGVEPARLATDTWVPMLPLVAGGMIIFVAYEGFELIANTGADIRNPERNLPLAFYISVGFVVLLYVAIAIVVVGNLPLDKIINARDYALAEAARPFLGQTGFTLIAVAALLSTFSAINATLYGSSRLCYTIAKEGELPAQLERQMWGAPAEGLVVTTVLALILANVADLSAISTLGSAGFLSVFAVVNAANFKDEDGWGAGRVLSALGVLTCTGAFAAMVWQSVSTNPATAWVLLALFGGSGVLEVFYRTIGTKGPRKRRRQARVTRTL</sequence>
<proteinExistence type="predicted"/>
<feature type="transmembrane region" description="Helical" evidence="6">
    <location>
        <begin position="9"/>
        <end position="31"/>
    </location>
</feature>
<feature type="transmembrane region" description="Helical" evidence="6">
    <location>
        <begin position="124"/>
        <end position="141"/>
    </location>
</feature>
<dbReference type="PANTHER" id="PTHR42770:SF11">
    <property type="entry name" value="INNER MEMBRANE TRANSPORT PROTEIN YBAT"/>
    <property type="match status" value="1"/>
</dbReference>
<dbReference type="RefSeq" id="WP_014321396.1">
    <property type="nucleotide sequence ID" value="NC_016803.1"/>
</dbReference>
<evidence type="ECO:0000313" key="8">
    <source>
        <dbReference type="Proteomes" id="UP000007845"/>
    </source>
</evidence>
<evidence type="ECO:0000256" key="6">
    <source>
        <dbReference type="SAM" id="Phobius"/>
    </source>
</evidence>
<accession>F0JH29</accession>
<dbReference type="InterPro" id="IPR050367">
    <property type="entry name" value="APC_superfamily"/>
</dbReference>
<evidence type="ECO:0000313" key="7">
    <source>
        <dbReference type="EMBL" id="EGB13968.1"/>
    </source>
</evidence>
<evidence type="ECO:0000256" key="2">
    <source>
        <dbReference type="ARBA" id="ARBA00022475"/>
    </source>
</evidence>
<feature type="transmembrane region" description="Helical" evidence="6">
    <location>
        <begin position="400"/>
        <end position="421"/>
    </location>
</feature>
<feature type="transmembrane region" description="Helical" evidence="6">
    <location>
        <begin position="83"/>
        <end position="104"/>
    </location>
</feature>
<feature type="transmembrane region" description="Helical" evidence="6">
    <location>
        <begin position="340"/>
        <end position="361"/>
    </location>
</feature>
<feature type="transmembrane region" description="Helical" evidence="6">
    <location>
        <begin position="315"/>
        <end position="334"/>
    </location>
</feature>
<feature type="transmembrane region" description="Helical" evidence="6">
    <location>
        <begin position="222"/>
        <end position="246"/>
    </location>
</feature>
<dbReference type="AlphaFoldDB" id="F0JH29"/>
<evidence type="ECO:0000256" key="1">
    <source>
        <dbReference type="ARBA" id="ARBA00004651"/>
    </source>
</evidence>
<dbReference type="GO" id="GO:0022857">
    <property type="term" value="F:transmembrane transporter activity"/>
    <property type="evidence" value="ECO:0007669"/>
    <property type="project" value="InterPro"/>
</dbReference>
<dbReference type="EMBL" id="CP003220">
    <property type="protein sequence ID" value="EGB13968.1"/>
    <property type="molecule type" value="Genomic_DNA"/>
</dbReference>
<organism evidence="7 8">
    <name type="scientific">Pseudodesulfovibrio mercurii</name>
    <dbReference type="NCBI Taxonomy" id="641491"/>
    <lineage>
        <taxon>Bacteria</taxon>
        <taxon>Pseudomonadati</taxon>
        <taxon>Thermodesulfobacteriota</taxon>
        <taxon>Desulfovibrionia</taxon>
        <taxon>Desulfovibrionales</taxon>
        <taxon>Desulfovibrionaceae</taxon>
    </lineage>
</organism>
<dbReference type="PANTHER" id="PTHR42770">
    <property type="entry name" value="AMINO ACID TRANSPORTER-RELATED"/>
    <property type="match status" value="1"/>
</dbReference>
<dbReference type="KEGG" id="ddn:DND132_0753"/>
<dbReference type="PIRSF" id="PIRSF006060">
    <property type="entry name" value="AA_transporter"/>
    <property type="match status" value="1"/>
</dbReference>
<evidence type="ECO:0000256" key="4">
    <source>
        <dbReference type="ARBA" id="ARBA00022989"/>
    </source>
</evidence>
<dbReference type="Pfam" id="PF13520">
    <property type="entry name" value="AA_permease_2"/>
    <property type="match status" value="1"/>
</dbReference>
<dbReference type="SMR" id="F0JH29"/>
<evidence type="ECO:0000256" key="5">
    <source>
        <dbReference type="ARBA" id="ARBA00023136"/>
    </source>
</evidence>
<feature type="transmembrane region" description="Helical" evidence="6">
    <location>
        <begin position="182"/>
        <end position="201"/>
    </location>
</feature>
<dbReference type="STRING" id="641491.DND132_0753"/>
<feature type="transmembrane region" description="Helical" evidence="6">
    <location>
        <begin position="373"/>
        <end position="394"/>
    </location>
</feature>
<dbReference type="OrthoDB" id="127638at2"/>
<dbReference type="eggNOG" id="COG0531">
    <property type="taxonomic scope" value="Bacteria"/>
</dbReference>
<comment type="subcellular location">
    <subcellularLocation>
        <location evidence="1">Cell membrane</location>
        <topology evidence="1">Multi-pass membrane protein</topology>
    </subcellularLocation>
</comment>
<dbReference type="Proteomes" id="UP000007845">
    <property type="component" value="Chromosome"/>
</dbReference>
<feature type="transmembrane region" description="Helical" evidence="6">
    <location>
        <begin position="266"/>
        <end position="294"/>
    </location>
</feature>
<keyword evidence="4 6" id="KW-1133">Transmembrane helix</keyword>
<reference evidence="7 8" key="1">
    <citation type="journal article" date="2011" name="J. Bacteriol.">
        <title>Genome sequence of the mercury-methylating strain Desulfovibrio desulfuricans ND132.</title>
        <authorList>
            <person name="Brown S.D."/>
            <person name="Gilmour C.C."/>
            <person name="Kucken A.M."/>
            <person name="Wall J.D."/>
            <person name="Elias D.A."/>
            <person name="Brandt C.C."/>
            <person name="Podar M."/>
            <person name="Chertkov O."/>
            <person name="Held B."/>
            <person name="Bruce D.C."/>
            <person name="Detter J.C."/>
            <person name="Tapia R."/>
            <person name="Han C.S."/>
            <person name="Goodwin L.A."/>
            <person name="Cheng J.F."/>
            <person name="Pitluck S."/>
            <person name="Woyke T."/>
            <person name="Mikhailova N."/>
            <person name="Ivanova N.N."/>
            <person name="Han J."/>
            <person name="Lucas S."/>
            <person name="Lapidus A.L."/>
            <person name="Land M.L."/>
            <person name="Hauser L.J."/>
            <person name="Palumbo A.V."/>
        </authorList>
    </citation>
    <scope>NUCLEOTIDE SEQUENCE [LARGE SCALE GENOMIC DNA]</scope>
    <source>
        <strain evidence="7 8">ND132</strain>
    </source>
</reference>
<keyword evidence="5 6" id="KW-0472">Membrane</keyword>
<evidence type="ECO:0000256" key="3">
    <source>
        <dbReference type="ARBA" id="ARBA00022692"/>
    </source>
</evidence>
<dbReference type="InterPro" id="IPR002293">
    <property type="entry name" value="AA/rel_permease1"/>
</dbReference>